<keyword evidence="5 6" id="KW-0472">Membrane</keyword>
<evidence type="ECO:0000256" key="1">
    <source>
        <dbReference type="ARBA" id="ARBA00004141"/>
    </source>
</evidence>
<evidence type="ECO:0000313" key="7">
    <source>
        <dbReference type="EMBL" id="MFC6236254.1"/>
    </source>
</evidence>
<feature type="transmembrane region" description="Helical" evidence="6">
    <location>
        <begin position="110"/>
        <end position="130"/>
    </location>
</feature>
<proteinExistence type="inferred from homology"/>
<reference evidence="8" key="1">
    <citation type="journal article" date="2019" name="Int. J. Syst. Evol. Microbiol.">
        <title>The Global Catalogue of Microorganisms (GCM) 10K type strain sequencing project: providing services to taxonomists for standard genome sequencing and annotation.</title>
        <authorList>
            <consortium name="The Broad Institute Genomics Platform"/>
            <consortium name="The Broad Institute Genome Sequencing Center for Infectious Disease"/>
            <person name="Wu L."/>
            <person name="Ma J."/>
        </authorList>
    </citation>
    <scope>NUCLEOTIDE SEQUENCE [LARGE SCALE GENOMIC DNA]</scope>
    <source>
        <strain evidence="8">CGMCC 4.7317</strain>
    </source>
</reference>
<keyword evidence="4 6" id="KW-1133">Transmembrane helix</keyword>
<comment type="caution">
    <text evidence="7">The sequence shown here is derived from an EMBL/GenBank/DDBJ whole genome shotgun (WGS) entry which is preliminary data.</text>
</comment>
<evidence type="ECO:0000256" key="5">
    <source>
        <dbReference type="ARBA" id="ARBA00023136"/>
    </source>
</evidence>
<feature type="transmembrane region" description="Helical" evidence="6">
    <location>
        <begin position="185"/>
        <end position="208"/>
    </location>
</feature>
<protein>
    <submittedName>
        <fullName evidence="7">Lysoplasmalogenase</fullName>
    </submittedName>
</protein>
<dbReference type="PANTHER" id="PTHR31885">
    <property type="entry name" value="GH04784P"/>
    <property type="match status" value="1"/>
</dbReference>
<sequence>MPSPRGVFAAFVAVCAVNVVAVGVGLEPVATATKPFIVGLLLVWAWLATDRRPPRLLMAGLAFALLGDVLFELPGTLAFLAGIVAFLVMQVCYIRGFLRLGAGAWLRDRPVVVVGWALLWVALNVALGPLLGELRWPITVYSLALVAMAACALATGSRLVGVGGVLFLVSDLLIGLRAADVSIPASGVLVMATYAAAQVLITVGWVALARSRQGAQPAVVTG</sequence>
<comment type="similarity">
    <text evidence="2">Belongs to the TMEM86 family.</text>
</comment>
<feature type="transmembrane region" description="Helical" evidence="6">
    <location>
        <begin position="136"/>
        <end position="154"/>
    </location>
</feature>
<name>A0ABW1SW52_9ACTN</name>
<organism evidence="7 8">
    <name type="scientific">Longivirga aurantiaca</name>
    <dbReference type="NCBI Taxonomy" id="1837743"/>
    <lineage>
        <taxon>Bacteria</taxon>
        <taxon>Bacillati</taxon>
        <taxon>Actinomycetota</taxon>
        <taxon>Actinomycetes</taxon>
        <taxon>Sporichthyales</taxon>
        <taxon>Sporichthyaceae</taxon>
        <taxon>Longivirga</taxon>
    </lineage>
</organism>
<comment type="subcellular location">
    <subcellularLocation>
        <location evidence="1">Membrane</location>
        <topology evidence="1">Multi-pass membrane protein</topology>
    </subcellularLocation>
</comment>
<gene>
    <name evidence="7" type="ORF">ACFQGU_00055</name>
</gene>
<evidence type="ECO:0000256" key="3">
    <source>
        <dbReference type="ARBA" id="ARBA00022692"/>
    </source>
</evidence>
<accession>A0ABW1SW52</accession>
<dbReference type="Pfam" id="PF07947">
    <property type="entry name" value="YhhN"/>
    <property type="match status" value="1"/>
</dbReference>
<evidence type="ECO:0000256" key="2">
    <source>
        <dbReference type="ARBA" id="ARBA00007375"/>
    </source>
</evidence>
<dbReference type="InterPro" id="IPR012506">
    <property type="entry name" value="TMEM86B-like"/>
</dbReference>
<feature type="transmembrane region" description="Helical" evidence="6">
    <location>
        <begin position="31"/>
        <end position="49"/>
    </location>
</feature>
<keyword evidence="3 6" id="KW-0812">Transmembrane</keyword>
<dbReference type="Proteomes" id="UP001596138">
    <property type="component" value="Unassembled WGS sequence"/>
</dbReference>
<dbReference type="PANTHER" id="PTHR31885:SF6">
    <property type="entry name" value="GH04784P"/>
    <property type="match status" value="1"/>
</dbReference>
<keyword evidence="8" id="KW-1185">Reference proteome</keyword>
<dbReference type="RefSeq" id="WP_386763303.1">
    <property type="nucleotide sequence ID" value="NZ_JBHSTI010000001.1"/>
</dbReference>
<dbReference type="EMBL" id="JBHSTI010000001">
    <property type="protein sequence ID" value="MFC6236254.1"/>
    <property type="molecule type" value="Genomic_DNA"/>
</dbReference>
<evidence type="ECO:0000256" key="6">
    <source>
        <dbReference type="SAM" id="Phobius"/>
    </source>
</evidence>
<evidence type="ECO:0000313" key="8">
    <source>
        <dbReference type="Proteomes" id="UP001596138"/>
    </source>
</evidence>
<evidence type="ECO:0000256" key="4">
    <source>
        <dbReference type="ARBA" id="ARBA00022989"/>
    </source>
</evidence>
<feature type="transmembrane region" description="Helical" evidence="6">
    <location>
        <begin position="77"/>
        <end position="98"/>
    </location>
</feature>